<feature type="region of interest" description="Disordered" evidence="1">
    <location>
        <begin position="35"/>
        <end position="56"/>
    </location>
</feature>
<gene>
    <name evidence="3" type="ORF">FNZ56_08775</name>
</gene>
<keyword evidence="2" id="KW-0732">Signal</keyword>
<reference evidence="3 4" key="1">
    <citation type="submission" date="2019-07" db="EMBL/GenBank/DDBJ databases">
        <title>Lysobacter weifangensis sp. nov., isolated from bensulfuron-methyl contaminated farmland soil.</title>
        <authorList>
            <person name="Zhao H."/>
        </authorList>
    </citation>
    <scope>NUCLEOTIDE SEQUENCE [LARGE SCALE GENOMIC DNA]</scope>
    <source>
        <strain evidence="3 4">CC-Bw-6</strain>
    </source>
</reference>
<dbReference type="EMBL" id="CP041742">
    <property type="protein sequence ID" value="QDQ73962.1"/>
    <property type="molecule type" value="Genomic_DNA"/>
</dbReference>
<dbReference type="AlphaFoldDB" id="A0A516V603"/>
<evidence type="ECO:0000256" key="1">
    <source>
        <dbReference type="SAM" id="MobiDB-lite"/>
    </source>
</evidence>
<dbReference type="OrthoDB" id="6063089at2"/>
<dbReference type="RefSeq" id="WP_143879473.1">
    <property type="nucleotide sequence ID" value="NZ_BAABLZ010000001.1"/>
</dbReference>
<accession>A0A516V603</accession>
<protein>
    <recommendedName>
        <fullName evidence="5">Spore coat protein U domain-containing protein</fullName>
    </recommendedName>
</protein>
<proteinExistence type="predicted"/>
<evidence type="ECO:0000256" key="2">
    <source>
        <dbReference type="SAM" id="SignalP"/>
    </source>
</evidence>
<organism evidence="3 4">
    <name type="scientific">Pseudoluteimonas lycopersici</name>
    <dbReference type="NCBI Taxonomy" id="1324796"/>
    <lineage>
        <taxon>Bacteria</taxon>
        <taxon>Pseudomonadati</taxon>
        <taxon>Pseudomonadota</taxon>
        <taxon>Gammaproteobacteria</taxon>
        <taxon>Lysobacterales</taxon>
        <taxon>Lysobacteraceae</taxon>
        <taxon>Pseudoluteimonas</taxon>
    </lineage>
</organism>
<evidence type="ECO:0008006" key="5">
    <source>
        <dbReference type="Google" id="ProtNLM"/>
    </source>
</evidence>
<name>A0A516V603_9GAMM</name>
<dbReference type="Proteomes" id="UP000315891">
    <property type="component" value="Chromosome"/>
</dbReference>
<feature type="signal peptide" evidence="2">
    <location>
        <begin position="1"/>
        <end position="24"/>
    </location>
</feature>
<keyword evidence="4" id="KW-1185">Reference proteome</keyword>
<evidence type="ECO:0000313" key="3">
    <source>
        <dbReference type="EMBL" id="QDQ73962.1"/>
    </source>
</evidence>
<evidence type="ECO:0000313" key="4">
    <source>
        <dbReference type="Proteomes" id="UP000315891"/>
    </source>
</evidence>
<sequence length="171" mass="17904">MNPLNSLFATAFVASVLAASPAQATTMARTMEDQGGPACQLSVPTTSTQVRPRASGMRNEGTTNAFVLCQFTATSTPFTQASIVLASIDGADHNLSCTGMSGYATQTAYYSTFNIFVRASDQAGTSIGWNSGYFDPSLSTLPSRGFSVTCNLPPGMAIISTFAFYDEDVGS</sequence>
<feature type="chain" id="PRO_5022143600" description="Spore coat protein U domain-containing protein" evidence="2">
    <location>
        <begin position="25"/>
        <end position="171"/>
    </location>
</feature>